<protein>
    <submittedName>
        <fullName evidence="2">Molybdopterin-guanine dinucleotide biosynthesis protein MobB</fullName>
    </submittedName>
</protein>
<keyword evidence="3" id="KW-1185">Reference proteome</keyword>
<dbReference type="Proteomes" id="UP001196980">
    <property type="component" value="Unassembled WGS sequence"/>
</dbReference>
<dbReference type="InterPro" id="IPR004435">
    <property type="entry name" value="MobB_dom"/>
</dbReference>
<sequence>SLKRPTKMALSASLAAIRSVTINAKPSPLIVCIGGAHSGCGKTTLAERLLAALRGRWGAIKYTRTAFYTGIISDRETLLQEGKDTARLLGAGAVDVVWVQAPFLELDDALGMALCCDTLNGVDGIIVEGNSPIEFLRSDLVIFVYGRDMARVKEHSKQAIERASIVVTWDGNSTDAFSKTLPGKKFCSVRTIEEESEDWNDCINVIMDGIKNKEIDRVGCF</sequence>
<dbReference type="RefSeq" id="WP_218253077.1">
    <property type="nucleotide sequence ID" value="NZ_JABXWD010000260.1"/>
</dbReference>
<feature type="non-terminal residue" evidence="2">
    <location>
        <position position="1"/>
    </location>
</feature>
<gene>
    <name evidence="2" type="ORF">HWQ67_12765</name>
</gene>
<dbReference type="Pfam" id="PF03205">
    <property type="entry name" value="MobB"/>
    <property type="match status" value="1"/>
</dbReference>
<dbReference type="EMBL" id="JABXWD010000260">
    <property type="protein sequence ID" value="MBV6342458.1"/>
    <property type="molecule type" value="Genomic_DNA"/>
</dbReference>
<reference evidence="2 3" key="1">
    <citation type="journal article" date="2020" name="J Geophys Res Biogeosci">
        <title>Magnetotaxis as an Adaptation to Enable Bacterial Shuttling of Microbial Sulfur and Sulfur Cycling Across Aquatic Oxic#Anoxic Interfaces.</title>
        <authorList>
            <person name="Li J."/>
            <person name="Liu P."/>
            <person name="Wang J."/>
            <person name="Roberts A.P."/>
            <person name="Pan Y."/>
        </authorList>
    </citation>
    <scope>NUCLEOTIDE SEQUENCE [LARGE SCALE GENOMIC DNA]</scope>
    <source>
        <strain evidence="2 3">MYR-1_YQ</strain>
    </source>
</reference>
<evidence type="ECO:0000313" key="3">
    <source>
        <dbReference type="Proteomes" id="UP001196980"/>
    </source>
</evidence>
<evidence type="ECO:0000313" key="2">
    <source>
        <dbReference type="EMBL" id="MBV6342458.1"/>
    </source>
</evidence>
<accession>A0ABS6S234</accession>
<feature type="domain" description="Molybdopterin-guanine dinucleotide biosynthesis protein B (MobB)" evidence="1">
    <location>
        <begin position="36"/>
        <end position="129"/>
    </location>
</feature>
<proteinExistence type="predicted"/>
<comment type="caution">
    <text evidence="2">The sequence shown here is derived from an EMBL/GenBank/DDBJ whole genome shotgun (WGS) entry which is preliminary data.</text>
</comment>
<evidence type="ECO:0000259" key="1">
    <source>
        <dbReference type="Pfam" id="PF03205"/>
    </source>
</evidence>
<name>A0ABS6S234_9BACT</name>
<organism evidence="2 3">
    <name type="scientific">Candidatus Magnetobacterium casense</name>
    <dbReference type="NCBI Taxonomy" id="1455061"/>
    <lineage>
        <taxon>Bacteria</taxon>
        <taxon>Pseudomonadati</taxon>
        <taxon>Nitrospirota</taxon>
        <taxon>Thermodesulfovibrionia</taxon>
        <taxon>Thermodesulfovibrionales</taxon>
        <taxon>Candidatus Magnetobacteriaceae</taxon>
        <taxon>Candidatus Magnetobacterium</taxon>
    </lineage>
</organism>